<reference evidence="6" key="1">
    <citation type="journal article" date="2017" name="Genome Biol.">
        <title>Comparative genomics reveals high biological diversity and specific adaptations in the industrially and medically important fungal genus Aspergillus.</title>
        <authorList>
            <person name="de Vries R.P."/>
            <person name="Riley R."/>
            <person name="Wiebenga A."/>
            <person name="Aguilar-Osorio G."/>
            <person name="Amillis S."/>
            <person name="Uchima C.A."/>
            <person name="Anderluh G."/>
            <person name="Asadollahi M."/>
            <person name="Askin M."/>
            <person name="Barry K."/>
            <person name="Battaglia E."/>
            <person name="Bayram O."/>
            <person name="Benocci T."/>
            <person name="Braus-Stromeyer S.A."/>
            <person name="Caldana C."/>
            <person name="Canovas D."/>
            <person name="Cerqueira G.C."/>
            <person name="Chen F."/>
            <person name="Chen W."/>
            <person name="Choi C."/>
            <person name="Clum A."/>
            <person name="Dos Santos R.A."/>
            <person name="Damasio A.R."/>
            <person name="Diallinas G."/>
            <person name="Emri T."/>
            <person name="Fekete E."/>
            <person name="Flipphi M."/>
            <person name="Freyberg S."/>
            <person name="Gallo A."/>
            <person name="Gournas C."/>
            <person name="Habgood R."/>
            <person name="Hainaut M."/>
            <person name="Harispe M.L."/>
            <person name="Henrissat B."/>
            <person name="Hilden K.S."/>
            <person name="Hope R."/>
            <person name="Hossain A."/>
            <person name="Karabika E."/>
            <person name="Karaffa L."/>
            <person name="Karanyi Z."/>
            <person name="Krasevec N."/>
            <person name="Kuo A."/>
            <person name="Kusch H."/>
            <person name="LaButti K."/>
            <person name="Lagendijk E.L."/>
            <person name="Lapidus A."/>
            <person name="Levasseur A."/>
            <person name="Lindquist E."/>
            <person name="Lipzen A."/>
            <person name="Logrieco A.F."/>
            <person name="MacCabe A."/>
            <person name="Maekelae M.R."/>
            <person name="Malavazi I."/>
            <person name="Melin P."/>
            <person name="Meyer V."/>
            <person name="Mielnichuk N."/>
            <person name="Miskei M."/>
            <person name="Molnar A.P."/>
            <person name="Mule G."/>
            <person name="Ngan C.Y."/>
            <person name="Orejas M."/>
            <person name="Orosz E."/>
            <person name="Ouedraogo J.P."/>
            <person name="Overkamp K.M."/>
            <person name="Park H.-S."/>
            <person name="Perrone G."/>
            <person name="Piumi F."/>
            <person name="Punt P.J."/>
            <person name="Ram A.F."/>
            <person name="Ramon A."/>
            <person name="Rauscher S."/>
            <person name="Record E."/>
            <person name="Riano-Pachon D.M."/>
            <person name="Robert V."/>
            <person name="Roehrig J."/>
            <person name="Ruller R."/>
            <person name="Salamov A."/>
            <person name="Salih N.S."/>
            <person name="Samson R.A."/>
            <person name="Sandor E."/>
            <person name="Sanguinetti M."/>
            <person name="Schuetze T."/>
            <person name="Sepcic K."/>
            <person name="Shelest E."/>
            <person name="Sherlock G."/>
            <person name="Sophianopoulou V."/>
            <person name="Squina F.M."/>
            <person name="Sun H."/>
            <person name="Susca A."/>
            <person name="Todd R.B."/>
            <person name="Tsang A."/>
            <person name="Unkles S.E."/>
            <person name="van de Wiele N."/>
            <person name="van Rossen-Uffink D."/>
            <person name="Oliveira J.V."/>
            <person name="Vesth T.C."/>
            <person name="Visser J."/>
            <person name="Yu J.-H."/>
            <person name="Zhou M."/>
            <person name="Andersen M.R."/>
            <person name="Archer D.B."/>
            <person name="Baker S.E."/>
            <person name="Benoit I."/>
            <person name="Brakhage A.A."/>
            <person name="Braus G.H."/>
            <person name="Fischer R."/>
            <person name="Frisvad J.C."/>
            <person name="Goldman G.H."/>
            <person name="Houbraken J."/>
            <person name="Oakley B."/>
            <person name="Pocsi I."/>
            <person name="Scazzocchio C."/>
            <person name="Seiboth B."/>
            <person name="vanKuyk P.A."/>
            <person name="Wortman J."/>
            <person name="Dyer P.S."/>
            <person name="Grigoriev I.V."/>
        </authorList>
    </citation>
    <scope>NUCLEOTIDE SEQUENCE [LARGE SCALE GENOMIC DNA]</scope>
    <source>
        <strain evidence="6">CBS 583.65</strain>
    </source>
</reference>
<dbReference type="PANTHER" id="PTHR11559">
    <property type="entry name" value="CARBOXYLESTERASE"/>
    <property type="match status" value="1"/>
</dbReference>
<keyword evidence="2 3" id="KW-0378">Hydrolase</keyword>
<evidence type="ECO:0000259" key="4">
    <source>
        <dbReference type="Pfam" id="PF00135"/>
    </source>
</evidence>
<protein>
    <recommendedName>
        <fullName evidence="3">Carboxylic ester hydrolase</fullName>
        <ecNumber evidence="3">3.1.1.-</ecNumber>
    </recommendedName>
</protein>
<dbReference type="InterPro" id="IPR019826">
    <property type="entry name" value="Carboxylesterase_B_AS"/>
</dbReference>
<dbReference type="GeneID" id="63726152"/>
<keyword evidence="6" id="KW-1185">Reference proteome</keyword>
<dbReference type="RefSeq" id="XP_040672200.1">
    <property type="nucleotide sequence ID" value="XM_040810641.1"/>
</dbReference>
<comment type="similarity">
    <text evidence="1 3">Belongs to the type-B carboxylesterase/lipase family.</text>
</comment>
<sequence length="541" mass="58167">MSPFTVTRLLHFIAFGLGTLAGQACPAEPSTPSVTITNGTILGTTNGRIDIFKGIPFAQPPVGNLRLRSPQPLNSSFGQLDGSKSAPTCMQSSGSGSEDCLKLKVTRPSSSKYTAKLPVAVYIHGGSFMTGSAEDETEPTPLVLKSIELGHPFILVSIQYRLGAFGFLPGKQLAGNANLGLRDQRLALQWIQGGTDNIAAFGGDPQKVVLYGGSAGSMSAMDQTIINNGDIDGLFRGMILVSGSVVPALDIVAPKAQEVYDTVAQRAGCIKTNNTLQCLQGVDAKLLQKAENSLSTEFKYSGANLPFIPRPDSSDSFFPVSPDAAITSGIFAKVPILSGDAEDEGTVFAITQSNITTNRDLINYLIPYFPGSDQYTKALIGKYPDDKGISGSPYGTGKAGNIYGQYKRLASIPGDIVLIFQRRFHLQNVCSQVSCWSYLYAGLHGSVPLGSFHGSDARQAVSIIGRTSVPGETQQRYAIAFINELDPNGLGISGPLIRWPEYTPSDTRLLRQNAYQNGLVEDNFRSTQYQYWMENISKFRI</sequence>
<dbReference type="PROSITE" id="PS00122">
    <property type="entry name" value="CARBOXYLESTERASE_B_1"/>
    <property type="match status" value="1"/>
</dbReference>
<evidence type="ECO:0000256" key="1">
    <source>
        <dbReference type="ARBA" id="ARBA00005964"/>
    </source>
</evidence>
<dbReference type="STRING" id="1036611.A0A1L9PY48"/>
<evidence type="ECO:0000313" key="6">
    <source>
        <dbReference type="Proteomes" id="UP000184073"/>
    </source>
</evidence>
<dbReference type="InterPro" id="IPR029058">
    <property type="entry name" value="AB_hydrolase_fold"/>
</dbReference>
<proteinExistence type="inferred from homology"/>
<feature type="chain" id="PRO_5009734921" description="Carboxylic ester hydrolase" evidence="3">
    <location>
        <begin position="22"/>
        <end position="541"/>
    </location>
</feature>
<dbReference type="Pfam" id="PF00135">
    <property type="entry name" value="COesterase"/>
    <property type="match status" value="1"/>
</dbReference>
<dbReference type="EC" id="3.1.1.-" evidence="3"/>
<dbReference type="InterPro" id="IPR050309">
    <property type="entry name" value="Type-B_Carboxylest/Lipase"/>
</dbReference>
<evidence type="ECO:0000313" key="5">
    <source>
        <dbReference type="EMBL" id="OJJ06438.1"/>
    </source>
</evidence>
<keyword evidence="3" id="KW-0732">Signal</keyword>
<dbReference type="VEuPathDB" id="FungiDB:ASPVEDRAFT_32737"/>
<dbReference type="SUPFAM" id="SSF53474">
    <property type="entry name" value="alpha/beta-Hydrolases"/>
    <property type="match status" value="1"/>
</dbReference>
<gene>
    <name evidence="5" type="ORF">ASPVEDRAFT_32737</name>
</gene>
<name>A0A1L9PY48_ASPVE</name>
<dbReference type="GO" id="GO:0016787">
    <property type="term" value="F:hydrolase activity"/>
    <property type="evidence" value="ECO:0007669"/>
    <property type="project" value="UniProtKB-KW"/>
</dbReference>
<feature type="signal peptide" evidence="3">
    <location>
        <begin position="1"/>
        <end position="21"/>
    </location>
</feature>
<evidence type="ECO:0000256" key="2">
    <source>
        <dbReference type="ARBA" id="ARBA00022801"/>
    </source>
</evidence>
<dbReference type="AlphaFoldDB" id="A0A1L9PY48"/>
<evidence type="ECO:0000256" key="3">
    <source>
        <dbReference type="RuleBase" id="RU361235"/>
    </source>
</evidence>
<dbReference type="Gene3D" id="3.40.50.1820">
    <property type="entry name" value="alpha/beta hydrolase"/>
    <property type="match status" value="1"/>
</dbReference>
<accession>A0A1L9PY48</accession>
<dbReference type="InterPro" id="IPR002018">
    <property type="entry name" value="CarbesteraseB"/>
</dbReference>
<organism evidence="5 6">
    <name type="scientific">Aspergillus versicolor CBS 583.65</name>
    <dbReference type="NCBI Taxonomy" id="1036611"/>
    <lineage>
        <taxon>Eukaryota</taxon>
        <taxon>Fungi</taxon>
        <taxon>Dikarya</taxon>
        <taxon>Ascomycota</taxon>
        <taxon>Pezizomycotina</taxon>
        <taxon>Eurotiomycetes</taxon>
        <taxon>Eurotiomycetidae</taxon>
        <taxon>Eurotiales</taxon>
        <taxon>Aspergillaceae</taxon>
        <taxon>Aspergillus</taxon>
        <taxon>Aspergillus subgen. Nidulantes</taxon>
    </lineage>
</organism>
<feature type="domain" description="Carboxylesterase type B" evidence="4">
    <location>
        <begin position="31"/>
        <end position="532"/>
    </location>
</feature>
<dbReference type="Proteomes" id="UP000184073">
    <property type="component" value="Unassembled WGS sequence"/>
</dbReference>
<dbReference type="EMBL" id="KV878135">
    <property type="protein sequence ID" value="OJJ06438.1"/>
    <property type="molecule type" value="Genomic_DNA"/>
</dbReference>
<dbReference type="OrthoDB" id="408631at2759"/>